<accession>A0A975QJC6</accession>
<feature type="region of interest" description="Disordered" evidence="1">
    <location>
        <begin position="243"/>
        <end position="270"/>
    </location>
</feature>
<reference evidence="3" key="1">
    <citation type="submission" date="2021-05" db="EMBL/GenBank/DDBJ databases">
        <authorList>
            <person name="Kaiqin L."/>
            <person name="Jian G."/>
        </authorList>
    </citation>
    <scope>NUCLEOTIDE SEQUENCE</scope>
    <source>
        <strain evidence="3">HDS5</strain>
    </source>
</reference>
<evidence type="ECO:0000313" key="3">
    <source>
        <dbReference type="EMBL" id="QVJ00318.1"/>
    </source>
</evidence>
<proteinExistence type="predicted"/>
<dbReference type="AlphaFoldDB" id="A0A975QJC6"/>
<evidence type="ECO:0000256" key="1">
    <source>
        <dbReference type="SAM" id="MobiDB-lite"/>
    </source>
</evidence>
<evidence type="ECO:0000313" key="4">
    <source>
        <dbReference type="Proteomes" id="UP000682416"/>
    </source>
</evidence>
<name>A0A975QJC6_9ACTN</name>
<evidence type="ECO:0000256" key="2">
    <source>
        <dbReference type="SAM" id="Phobius"/>
    </source>
</evidence>
<dbReference type="Proteomes" id="UP000682416">
    <property type="component" value="Chromosome"/>
</dbReference>
<sequence length="270" mass="29398">MIYETDTGRIQIRVGDSWRLVSETDFPTAWQPITLRSGYTTPGHGRSPSWRFLSSGRVELRGTISRTNGNALPNNDYYGRLPAAARPNAWVRDVGAAESRSSGGSWGATCRLEVASENASNRLPGQIIAFHEHAPGGSRWTDSSMTSELPAWLASSGLWIGGAAAVVTGVTVITVGVRKVLATLRRVGHFLDDWAGEPARPGVDARPGVMERLHAIEHEVKYNHGTSLKDKVREVKEVVDELAARDPTPPVVQQDITINPDPPQQGDHRV</sequence>
<keyword evidence="4" id="KW-1185">Reference proteome</keyword>
<feature type="transmembrane region" description="Helical" evidence="2">
    <location>
        <begin position="152"/>
        <end position="177"/>
    </location>
</feature>
<protein>
    <submittedName>
        <fullName evidence="3">Uncharacterized protein</fullName>
    </submittedName>
</protein>
<dbReference type="KEGG" id="nec:KGD82_16275"/>
<organism evidence="3 4">
    <name type="scientific">Nocardiopsis eucommiae</name>
    <dbReference type="NCBI Taxonomy" id="2831970"/>
    <lineage>
        <taxon>Bacteria</taxon>
        <taxon>Bacillati</taxon>
        <taxon>Actinomycetota</taxon>
        <taxon>Actinomycetes</taxon>
        <taxon>Streptosporangiales</taxon>
        <taxon>Nocardiopsidaceae</taxon>
        <taxon>Nocardiopsis</taxon>
    </lineage>
</organism>
<keyword evidence="2" id="KW-0812">Transmembrane</keyword>
<gene>
    <name evidence="3" type="ORF">KGD82_16275</name>
</gene>
<keyword evidence="2" id="KW-0472">Membrane</keyword>
<dbReference type="EMBL" id="CP074402">
    <property type="protein sequence ID" value="QVJ00318.1"/>
    <property type="molecule type" value="Genomic_DNA"/>
</dbReference>
<keyword evidence="2" id="KW-1133">Transmembrane helix</keyword>